<evidence type="ECO:0000313" key="4">
    <source>
        <dbReference type="EMBL" id="CAD8747098.1"/>
    </source>
</evidence>
<dbReference type="GO" id="GO:0005634">
    <property type="term" value="C:nucleus"/>
    <property type="evidence" value="ECO:0007669"/>
    <property type="project" value="TreeGrafter"/>
</dbReference>
<evidence type="ECO:0008006" key="5">
    <source>
        <dbReference type="Google" id="ProtNLM"/>
    </source>
</evidence>
<evidence type="ECO:0000256" key="1">
    <source>
        <dbReference type="ARBA" id="ARBA00022722"/>
    </source>
</evidence>
<gene>
    <name evidence="4" type="ORF">HAND1043_LOCUS13595</name>
</gene>
<keyword evidence="1" id="KW-0540">Nuclease</keyword>
<dbReference type="InterPro" id="IPR012337">
    <property type="entry name" value="RNaseH-like_sf"/>
</dbReference>
<dbReference type="GO" id="GO:0003676">
    <property type="term" value="F:nucleic acid binding"/>
    <property type="evidence" value="ECO:0007669"/>
    <property type="project" value="InterPro"/>
</dbReference>
<dbReference type="GO" id="GO:0005737">
    <property type="term" value="C:cytoplasm"/>
    <property type="evidence" value="ECO:0007669"/>
    <property type="project" value="TreeGrafter"/>
</dbReference>
<name>A0A6T8LQP7_HEMAN</name>
<dbReference type="SUPFAM" id="SSF53098">
    <property type="entry name" value="Ribonuclease H-like"/>
    <property type="match status" value="1"/>
</dbReference>
<feature type="region of interest" description="Disordered" evidence="3">
    <location>
        <begin position="323"/>
        <end position="349"/>
    </location>
</feature>
<keyword evidence="2" id="KW-0378">Hydrolase</keyword>
<dbReference type="EMBL" id="HBFK01021989">
    <property type="protein sequence ID" value="CAD8747098.1"/>
    <property type="molecule type" value="Transcribed_RNA"/>
</dbReference>
<dbReference type="CDD" id="cd06141">
    <property type="entry name" value="WRN_exo"/>
    <property type="match status" value="1"/>
</dbReference>
<dbReference type="GO" id="GO:0008408">
    <property type="term" value="F:3'-5' exonuclease activity"/>
    <property type="evidence" value="ECO:0007669"/>
    <property type="project" value="TreeGrafter"/>
</dbReference>
<reference evidence="4" key="1">
    <citation type="submission" date="2021-01" db="EMBL/GenBank/DDBJ databases">
        <authorList>
            <person name="Corre E."/>
            <person name="Pelletier E."/>
            <person name="Niang G."/>
            <person name="Scheremetjew M."/>
            <person name="Finn R."/>
            <person name="Kale V."/>
            <person name="Holt S."/>
            <person name="Cochrane G."/>
            <person name="Meng A."/>
            <person name="Brown T."/>
            <person name="Cohen L."/>
        </authorList>
    </citation>
    <scope>NUCLEOTIDE SEQUENCE</scope>
    <source>
        <strain evidence="4">CCMP441</strain>
    </source>
</reference>
<dbReference type="PANTHER" id="PTHR13620:SF104">
    <property type="entry name" value="EXONUCLEASE 3'-5' DOMAIN-CONTAINING PROTEIN 2"/>
    <property type="match status" value="1"/>
</dbReference>
<dbReference type="AlphaFoldDB" id="A0A6T8LQP7"/>
<sequence length="542" mass="60026">MGEGVMLEKVAEGSLDMEKLDGEVPLPTKFKFRRQEQETTGDVFWLDYQMRVTCDTPYGEPIVAPMQAIEQLEGKREGGDISEEEFVAQKKAVVSQFWSSLLEGDASQRFLMPRNIQVQVTNDADFANSWVSQNVDEVGETEIGVSIAWVPVSRKQEGKRGGTRNSRHRISLLQLATSDKVLVLQMAHLHPCRVPKLVAEVLKDEMVVKHGAGILEDAIKMEGDWAVPMMSRVDTLEYAAALGYQAGSIPEAALSVLALNYSKPDWVSRSDWEVLTLSEMQITCAALDAWVSREVGIYVKSVSRIPPKVDILPIHEALARRGMERAAGKKEGRSGSPAREKKEKEEREPDAVVYMPKVDVRDGGTHAHWLWRGSKVSDKHIGRYCAVKLEIDDTESGTATVVRLWGGKEQINEAKKFMGQLLSRSQLEAECFALGLGDPQYINVADKKAQAMSCTIVLNAMDTVEWSFVPTTLTRSFTGDYIKVRGMKKTKDIARAVFFSQASAAALAADKILGPHRPKMIEGPLPAGLDPGVMWQSTGYTL</sequence>
<proteinExistence type="predicted"/>
<evidence type="ECO:0000256" key="3">
    <source>
        <dbReference type="SAM" id="MobiDB-lite"/>
    </source>
</evidence>
<organism evidence="4">
    <name type="scientific">Hemiselmis andersenii</name>
    <name type="common">Cryptophyte alga</name>
    <dbReference type="NCBI Taxonomy" id="464988"/>
    <lineage>
        <taxon>Eukaryota</taxon>
        <taxon>Cryptophyceae</taxon>
        <taxon>Cryptomonadales</taxon>
        <taxon>Hemiselmidaceae</taxon>
        <taxon>Hemiselmis</taxon>
    </lineage>
</organism>
<dbReference type="Gene3D" id="3.30.420.10">
    <property type="entry name" value="Ribonuclease H-like superfamily/Ribonuclease H"/>
    <property type="match status" value="1"/>
</dbReference>
<dbReference type="PANTHER" id="PTHR13620">
    <property type="entry name" value="3-5 EXONUCLEASE"/>
    <property type="match status" value="1"/>
</dbReference>
<evidence type="ECO:0000256" key="2">
    <source>
        <dbReference type="ARBA" id="ARBA00022801"/>
    </source>
</evidence>
<protein>
    <recommendedName>
        <fullName evidence="5">3'-5' exonuclease domain-containing protein</fullName>
    </recommendedName>
</protein>
<accession>A0A6T8LQP7</accession>
<dbReference type="InterPro" id="IPR051132">
    <property type="entry name" value="3-5_Exonuclease_domain"/>
</dbReference>
<dbReference type="InterPro" id="IPR036397">
    <property type="entry name" value="RNaseH_sf"/>
</dbReference>